<protein>
    <recommendedName>
        <fullName evidence="3">YobI-like P-loop NTPase domain-containing protein</fullName>
    </recommendedName>
</protein>
<proteinExistence type="predicted"/>
<evidence type="ECO:0000256" key="1">
    <source>
        <dbReference type="SAM" id="Coils"/>
    </source>
</evidence>
<accession>A0A6A0BB03</accession>
<dbReference type="InterPro" id="IPR048428">
    <property type="entry name" value="YobI-NTPase"/>
</dbReference>
<keyword evidence="2" id="KW-1133">Transmembrane helix</keyword>
<sequence length="1252" mass="147761">MMNLKSIFVKEKVNTKSQKKFEKLTPNNHLNPKEISAYKDALDFSLEDSEINNVAMTGIYSSGKSSVIETYEKFFDKKFFKKKSKKFIHISLARFDRDKKVENIPSDNEIISEVNFIEGKILNQLLHQIEPKKIPQTIFKIKGKISRVKIFFYSFLFVMIVVLGIITVKFDSWINFISELKKEKFFLISIFNLVSINKARALFGLVVLVLIMYFLYQFILLQKNKSIIKNIAFKSGVVESNIELFRESNESYFDKYLDDVIYLFNNSGADVIVFEDIDRFKDNRIFVKLREINTLVNGKTGRKKKLTFLYLIKDEMFISKDRTKFFDFIIPVLPVINASNSFEKLSEIFKKNDCYESLDEKFLQKISLYIDDMSLLKNIYNEFNIYKQQLRNVEIEQDKSIYDDNKLLSLVIYKNIFPSDFAKLQLNQGFIFEIFAKKDELIENKKNELSAKITELKNRIKESREEHLLKIAELEAIYSVFDGEILVNNKKQKDFPNRTEFIEEIKNNPDKVQKVVLDSYSRRSLSPLDPLPIFEALNGNEEFLKRKETIENKEKAKSEKLEKELSKLKIKSSKFKDIVSRADIKQLLEDSKFEELGENDYLSIIPFLLLNGWIDETYTDYLTYFYPNSITLEDKQFLRSIVDEQILEDGFELKNVEKVIDRMEFDDFGKIESKNLSLMKHLISNNDKFTEEISLYFNMLEKNNAIDFIEKCILIFDNESSEKISKYINEKWTLFLYSYLNHSDTSDKDKANLAFKVFSYLKYEEVEKFKEVAVVRGFMNEHFSDIAEKLKYAENLKSSFQGMTFANVDFSELDGELSNLIFEKNFYEISYENLYNSFNKFCKEINELAFKMKNYTIIRENSEKIFDYIHENSVNFTKYMKEYVSFCEGKIADELFYVLEILNNENLSNEIKEQYVNLLTVEISDLSEINDVEIQELVIKAKVLSPSVENILKYFINQENKLTLELVGFINSMFRENGVVENNFDEESRVAFCREVVLCNDLDNAKYLTLLKNLNYYCVESFEYQNISDGKMMLLIENNIIRFSKQILLDIRCYYPNSVILFITHNIANYLELVFDEEIYKFDELMMLINLKDETDDFYLDIVKKIREPISISEKNFSSAVLEFILTNNFDSDDLEYLCLNYEKFDDSIQEKMLEIVNENISKIISEEFEISRELLFKIVISELSKNEIVNLLNNLKLGSYTKLLDGKRPKFKNTNEDKMILEWLVKNLIVTKFELIDNDEKIRAVGTRRFL</sequence>
<dbReference type="AlphaFoldDB" id="A0A6A0BB03"/>
<feature type="coiled-coil region" evidence="1">
    <location>
        <begin position="439"/>
        <end position="477"/>
    </location>
</feature>
<feature type="domain" description="YobI-like P-loop NTPase" evidence="3">
    <location>
        <begin position="38"/>
        <end position="431"/>
    </location>
</feature>
<keyword evidence="5" id="KW-1185">Reference proteome</keyword>
<evidence type="ECO:0000313" key="5">
    <source>
        <dbReference type="Proteomes" id="UP000480303"/>
    </source>
</evidence>
<name>A0A6A0BB03_9LACT</name>
<evidence type="ECO:0000313" key="4">
    <source>
        <dbReference type="EMBL" id="GFH41855.1"/>
    </source>
</evidence>
<keyword evidence="2" id="KW-0812">Transmembrane</keyword>
<dbReference type="Proteomes" id="UP000480303">
    <property type="component" value="Unassembled WGS sequence"/>
</dbReference>
<reference evidence="4 5" key="1">
    <citation type="submission" date="2020-02" db="EMBL/GenBank/DDBJ databases">
        <title>Draft genome sequence of Lactococcus sp. Hs30E4-3.</title>
        <authorList>
            <person name="Noda S."/>
            <person name="Yuki M."/>
            <person name="Ohkuma M."/>
        </authorList>
    </citation>
    <scope>NUCLEOTIDE SEQUENCE [LARGE SCALE GENOMIC DNA]</scope>
    <source>
        <strain evidence="4 5">Hs30E4-3</strain>
    </source>
</reference>
<comment type="caution">
    <text evidence="4">The sequence shown here is derived from an EMBL/GenBank/DDBJ whole genome shotgun (WGS) entry which is preliminary data.</text>
</comment>
<evidence type="ECO:0000256" key="2">
    <source>
        <dbReference type="SAM" id="Phobius"/>
    </source>
</evidence>
<feature type="transmembrane region" description="Helical" evidence="2">
    <location>
        <begin position="150"/>
        <end position="170"/>
    </location>
</feature>
<dbReference type="EMBL" id="BLLI01000006">
    <property type="protein sequence ID" value="GFH41855.1"/>
    <property type="molecule type" value="Genomic_DNA"/>
</dbReference>
<evidence type="ECO:0000259" key="3">
    <source>
        <dbReference type="Pfam" id="PF20693"/>
    </source>
</evidence>
<dbReference type="RefSeq" id="WP_172207588.1">
    <property type="nucleotide sequence ID" value="NZ_BLLI01000006.1"/>
</dbReference>
<gene>
    <name evidence="4" type="ORF">Hs30E_04060</name>
</gene>
<keyword evidence="2" id="KW-0472">Membrane</keyword>
<organism evidence="4 5">
    <name type="scientific">Pseudolactococcus hodotermopsidis</name>
    <dbReference type="NCBI Taxonomy" id="2709157"/>
    <lineage>
        <taxon>Bacteria</taxon>
        <taxon>Bacillati</taxon>
        <taxon>Bacillota</taxon>
        <taxon>Bacilli</taxon>
        <taxon>Lactobacillales</taxon>
        <taxon>Streptococcaceae</taxon>
        <taxon>Pseudolactococcus</taxon>
    </lineage>
</organism>
<feature type="coiled-coil region" evidence="1">
    <location>
        <begin position="544"/>
        <end position="571"/>
    </location>
</feature>
<dbReference type="Pfam" id="PF20693">
    <property type="entry name" value="YobI-ATPase"/>
    <property type="match status" value="1"/>
</dbReference>
<feature type="transmembrane region" description="Helical" evidence="2">
    <location>
        <begin position="201"/>
        <end position="221"/>
    </location>
</feature>
<keyword evidence="1" id="KW-0175">Coiled coil</keyword>